<evidence type="ECO:0000313" key="2">
    <source>
        <dbReference type="EMBL" id="AQW87075.1"/>
    </source>
</evidence>
<keyword evidence="3" id="KW-1185">Reference proteome</keyword>
<dbReference type="Proteomes" id="UP000190868">
    <property type="component" value="Chromosome"/>
</dbReference>
<evidence type="ECO:0000259" key="1">
    <source>
        <dbReference type="Pfam" id="PF24323"/>
    </source>
</evidence>
<dbReference type="AlphaFoldDB" id="A0A1S6U5V7"/>
<dbReference type="Gene3D" id="1.25.40.10">
    <property type="entry name" value="Tetratricopeptide repeat domain"/>
    <property type="match status" value="2"/>
</dbReference>
<dbReference type="Pfam" id="PF24323">
    <property type="entry name" value="DUF7494"/>
    <property type="match status" value="1"/>
</dbReference>
<gene>
    <name evidence="2" type="primary">pflA</name>
    <name evidence="2" type="ORF">CPIN18021_0223</name>
</gene>
<keyword evidence="2" id="KW-0969">Cilium</keyword>
<dbReference type="InterPro" id="IPR055917">
    <property type="entry name" value="DUF7494"/>
</dbReference>
<protein>
    <submittedName>
        <fullName evidence="2">Paralysed flagella protein A</fullName>
    </submittedName>
</protein>
<reference evidence="3" key="1">
    <citation type="submission" date="2016-09" db="EMBL/GenBank/DDBJ databases">
        <title>Comparative genomics of the Campylobacter concisus group.</title>
        <authorList>
            <person name="Miller W.G."/>
            <person name="Yee E."/>
            <person name="Chapman M.H."/>
            <person name="Huynh S."/>
            <person name="Bono J.L."/>
            <person name="On S.L.W."/>
            <person name="StLeger J."/>
            <person name="Foster G."/>
            <person name="Parker C.T."/>
        </authorList>
    </citation>
    <scope>NUCLEOTIDE SEQUENCE [LARGE SCALE GENOMIC DNA]</scope>
    <source>
        <strain evidence="3">RM18021</strain>
    </source>
</reference>
<sequence length="789" mass="91652">MNKILLFLFYPFLLFAFTISLNSGIENKKSYSVLKISDDKEFECVEQILAYNTKRYACMLDDNGMMDIQDVELDLMDINYKKQDGKFFIVVLPKANSRLINTENKLYFDTNVKTNKSKTSKQFDIVVDPNLKEFDETLPNGVNFAPNFDLLLRPNIGALDFNKAPIEGFDSNDIDIYIGIKKSYDNQSYNKVIDDTQIAIQRHPKSIFAGEFLLYRLRAMDKIFETNDEYEELTPENIIQEGKAWMRKFVSDDNYPEVLYMVVRAYIKDNIFSDAKYMIDILLNEHPKSIFTSLAILDYADAVYNNGKDKDALKLYENVLYATDNIDIASRAALSLTNKSIEKEKIQDAKKYVLKILNSNNDYFLKDKQKAFDLAGAFVRNKMPEVSAKIYEILVKNIEKRDRLYEVSLKNLGIELAKDNQTKEAYKYLNKYQDEFKYGDYVSQVQTAMDNLFFKLDENNATKLREHYKELMKKYQNADIGKKALLSLMDLNIKERKFKQNLEYAVLVKDLNQTKGIEYLNTSAFELAKEGIRQNDCQDVVNLIENYDVNRLELSQFKLYECLNRTARFKDALNLAQTHIYDNDLEDRVEWLVNLSDSYYKTKDYENSIKAANDAISLGAGVEHSDPTPALFFRFYSLLELNRFSEAIATLQVMDEIRGQDFKLIEAYDKVSKYAFYKNDFANANIYSKKALELQNGVRINTFTPELNFIYASSSLKLDHISDALDEAKYILSLRLKPEERSRALNLISTIYIQQKKPQLAKQYLIECINTNIQSSYKSLCEAQLNLIK</sequence>
<keyword evidence="2" id="KW-0282">Flagellum</keyword>
<dbReference type="RefSeq" id="WP_078424202.1">
    <property type="nucleotide sequence ID" value="NZ_CP017258.1"/>
</dbReference>
<proteinExistence type="predicted"/>
<feature type="domain" description="DUF7494" evidence="1">
    <location>
        <begin position="17"/>
        <end position="130"/>
    </location>
</feature>
<dbReference type="InterPro" id="IPR011990">
    <property type="entry name" value="TPR-like_helical_dom_sf"/>
</dbReference>
<keyword evidence="2" id="KW-0966">Cell projection</keyword>
<accession>A0A1S6U5V7</accession>
<name>A0A1S6U5V7_9BACT</name>
<evidence type="ECO:0000313" key="3">
    <source>
        <dbReference type="Proteomes" id="UP000190868"/>
    </source>
</evidence>
<dbReference type="EMBL" id="CP017258">
    <property type="protein sequence ID" value="AQW87075.1"/>
    <property type="molecule type" value="Genomic_DNA"/>
</dbReference>
<dbReference type="SUPFAM" id="SSF48452">
    <property type="entry name" value="TPR-like"/>
    <property type="match status" value="3"/>
</dbReference>
<organism evidence="2 3">
    <name type="scientific">Campylobacter pinnipediorum subsp. caledonicus</name>
    <dbReference type="NCBI Taxonomy" id="1874362"/>
    <lineage>
        <taxon>Bacteria</taxon>
        <taxon>Pseudomonadati</taxon>
        <taxon>Campylobacterota</taxon>
        <taxon>Epsilonproteobacteria</taxon>
        <taxon>Campylobacterales</taxon>
        <taxon>Campylobacteraceae</taxon>
        <taxon>Campylobacter</taxon>
    </lineage>
</organism>